<dbReference type="Gramene" id="LPERR02G19650.1">
    <property type="protein sequence ID" value="LPERR02G19650.1"/>
    <property type="gene ID" value="LPERR02G19650"/>
</dbReference>
<dbReference type="Proteomes" id="UP000032180">
    <property type="component" value="Chromosome 2"/>
</dbReference>
<evidence type="ECO:0008006" key="5">
    <source>
        <dbReference type="Google" id="ProtNLM"/>
    </source>
</evidence>
<feature type="signal peptide" evidence="2">
    <location>
        <begin position="1"/>
        <end position="24"/>
    </location>
</feature>
<feature type="region of interest" description="Disordered" evidence="1">
    <location>
        <begin position="44"/>
        <end position="74"/>
    </location>
</feature>
<dbReference type="EnsemblPlants" id="LPERR02G19650.1">
    <property type="protein sequence ID" value="LPERR02G19650.1"/>
    <property type="gene ID" value="LPERR02G19650"/>
</dbReference>
<proteinExistence type="predicted"/>
<sequence>MFRSSVFLLRTSLSIWFIGDSSRCQTPCPKNTNSISVAKGPLQQQTLSRKTFPHRKRVSLKSQSAKGSSDRQNFTDRLSDHDVFALATDIALATDEALATDYQQRQTFCCKIVLLPTHS</sequence>
<protein>
    <recommendedName>
        <fullName evidence="5">Secreted protein</fullName>
    </recommendedName>
</protein>
<dbReference type="HOGENOM" id="CLU_2064865_0_0_1"/>
<evidence type="ECO:0000313" key="3">
    <source>
        <dbReference type="EnsemblPlants" id="LPERR02G19650.1"/>
    </source>
</evidence>
<reference evidence="4" key="2">
    <citation type="submission" date="2013-12" db="EMBL/GenBank/DDBJ databases">
        <authorList>
            <person name="Yu Y."/>
            <person name="Lee S."/>
            <person name="de Baynast K."/>
            <person name="Wissotski M."/>
            <person name="Liu L."/>
            <person name="Talag J."/>
            <person name="Goicoechea J."/>
            <person name="Angelova A."/>
            <person name="Jetty R."/>
            <person name="Kudrna D."/>
            <person name="Golser W."/>
            <person name="Rivera L."/>
            <person name="Zhang J."/>
            <person name="Wing R."/>
        </authorList>
    </citation>
    <scope>NUCLEOTIDE SEQUENCE</scope>
</reference>
<organism evidence="3 4">
    <name type="scientific">Leersia perrieri</name>
    <dbReference type="NCBI Taxonomy" id="77586"/>
    <lineage>
        <taxon>Eukaryota</taxon>
        <taxon>Viridiplantae</taxon>
        <taxon>Streptophyta</taxon>
        <taxon>Embryophyta</taxon>
        <taxon>Tracheophyta</taxon>
        <taxon>Spermatophyta</taxon>
        <taxon>Magnoliopsida</taxon>
        <taxon>Liliopsida</taxon>
        <taxon>Poales</taxon>
        <taxon>Poaceae</taxon>
        <taxon>BOP clade</taxon>
        <taxon>Oryzoideae</taxon>
        <taxon>Oryzeae</taxon>
        <taxon>Oryzinae</taxon>
        <taxon>Leersia</taxon>
    </lineage>
</organism>
<feature type="compositionally biased region" description="Polar residues" evidence="1">
    <location>
        <begin position="60"/>
        <end position="72"/>
    </location>
</feature>
<reference evidence="3" key="3">
    <citation type="submission" date="2015-04" db="UniProtKB">
        <authorList>
            <consortium name="EnsemblPlants"/>
        </authorList>
    </citation>
    <scope>IDENTIFICATION</scope>
</reference>
<evidence type="ECO:0000313" key="4">
    <source>
        <dbReference type="Proteomes" id="UP000032180"/>
    </source>
</evidence>
<name>A0A0D9VIB6_9ORYZ</name>
<keyword evidence="2" id="KW-0732">Signal</keyword>
<keyword evidence="4" id="KW-1185">Reference proteome</keyword>
<dbReference type="AlphaFoldDB" id="A0A0D9VIB6"/>
<accession>A0A0D9VIB6</accession>
<feature type="chain" id="PRO_5002347688" description="Secreted protein" evidence="2">
    <location>
        <begin position="25"/>
        <end position="119"/>
    </location>
</feature>
<evidence type="ECO:0000256" key="2">
    <source>
        <dbReference type="SAM" id="SignalP"/>
    </source>
</evidence>
<reference evidence="3 4" key="1">
    <citation type="submission" date="2012-08" db="EMBL/GenBank/DDBJ databases">
        <title>Oryza genome evolution.</title>
        <authorList>
            <person name="Wing R.A."/>
        </authorList>
    </citation>
    <scope>NUCLEOTIDE SEQUENCE</scope>
</reference>
<evidence type="ECO:0000256" key="1">
    <source>
        <dbReference type="SAM" id="MobiDB-lite"/>
    </source>
</evidence>